<dbReference type="InterPro" id="IPR002641">
    <property type="entry name" value="PNPLA_dom"/>
</dbReference>
<keyword evidence="2" id="KW-1133">Transmembrane helix</keyword>
<evidence type="ECO:0000256" key="2">
    <source>
        <dbReference type="SAM" id="Phobius"/>
    </source>
</evidence>
<keyword evidence="2" id="KW-0472">Membrane</keyword>
<feature type="transmembrane region" description="Helical" evidence="2">
    <location>
        <begin position="410"/>
        <end position="430"/>
    </location>
</feature>
<dbReference type="Pfam" id="PF01734">
    <property type="entry name" value="Patatin"/>
    <property type="match status" value="1"/>
</dbReference>
<feature type="transmembrane region" description="Helical" evidence="2">
    <location>
        <begin position="283"/>
        <end position="303"/>
    </location>
</feature>
<feature type="transmembrane region" description="Helical" evidence="2">
    <location>
        <begin position="475"/>
        <end position="495"/>
    </location>
</feature>
<feature type="transmembrane region" description="Helical" evidence="2">
    <location>
        <begin position="324"/>
        <end position="351"/>
    </location>
</feature>
<dbReference type="Gene3D" id="3.40.1090.10">
    <property type="entry name" value="Cytosolic phospholipase A2 catalytic domain"/>
    <property type="match status" value="2"/>
</dbReference>
<dbReference type="GO" id="GO:0046475">
    <property type="term" value="P:glycerophospholipid catabolic process"/>
    <property type="evidence" value="ECO:0007669"/>
    <property type="project" value="TreeGrafter"/>
</dbReference>
<comment type="caution">
    <text evidence="4">The sequence shown here is derived from an EMBL/GenBank/DDBJ whole genome shotgun (WGS) entry which is preliminary data.</text>
</comment>
<keyword evidence="5" id="KW-1185">Reference proteome</keyword>
<dbReference type="AlphaFoldDB" id="A0A2S4M4G6"/>
<keyword evidence="2" id="KW-0812">Transmembrane</keyword>
<proteinExistence type="predicted"/>
<dbReference type="PANTHER" id="PTHR10728">
    <property type="entry name" value="CYTOSOLIC PHOSPHOLIPASE A2"/>
    <property type="match status" value="1"/>
</dbReference>
<dbReference type="PANTHER" id="PTHR10728:SF40">
    <property type="entry name" value="PATATIN FAMILY PROTEIN"/>
    <property type="match status" value="1"/>
</dbReference>
<reference evidence="4 5" key="1">
    <citation type="submission" date="2018-01" db="EMBL/GenBank/DDBJ databases">
        <title>Genomic Encyclopedia of Type Strains, Phase III (KMG-III): the genomes of soil and plant-associated and newly described type strains.</title>
        <authorList>
            <person name="Whitman W."/>
        </authorList>
    </citation>
    <scope>NUCLEOTIDE SEQUENCE [LARGE SCALE GENOMIC DNA]</scope>
    <source>
        <strain evidence="4 5">1131</strain>
    </source>
</reference>
<evidence type="ECO:0000313" key="5">
    <source>
        <dbReference type="Proteomes" id="UP000236919"/>
    </source>
</evidence>
<evidence type="ECO:0000313" key="4">
    <source>
        <dbReference type="EMBL" id="POR49527.1"/>
    </source>
</evidence>
<feature type="domain" description="PNPLA" evidence="3">
    <location>
        <begin position="70"/>
        <end position="140"/>
    </location>
</feature>
<dbReference type="SUPFAM" id="SSF52151">
    <property type="entry name" value="FabD/lysophospholipase-like"/>
    <property type="match status" value="1"/>
</dbReference>
<accession>A0A2S4M4G6</accession>
<protein>
    <submittedName>
        <fullName evidence="4">Patatin-like phospholipase</fullName>
    </submittedName>
</protein>
<evidence type="ECO:0000259" key="3">
    <source>
        <dbReference type="Pfam" id="PF01734"/>
    </source>
</evidence>
<dbReference type="InterPro" id="IPR016035">
    <property type="entry name" value="Acyl_Trfase/lysoPLipase"/>
</dbReference>
<name>A0A2S4M4G6_9HYPH</name>
<dbReference type="RefSeq" id="WP_245928307.1">
    <property type="nucleotide sequence ID" value="NZ_PQFZ01000011.1"/>
</dbReference>
<dbReference type="Proteomes" id="UP000236919">
    <property type="component" value="Unassembled WGS sequence"/>
</dbReference>
<feature type="transmembrane region" description="Helical" evidence="2">
    <location>
        <begin position="371"/>
        <end position="390"/>
    </location>
</feature>
<organism evidence="4 5">
    <name type="scientific">Bosea psychrotolerans</name>
    <dbReference type="NCBI Taxonomy" id="1871628"/>
    <lineage>
        <taxon>Bacteria</taxon>
        <taxon>Pseudomonadati</taxon>
        <taxon>Pseudomonadota</taxon>
        <taxon>Alphaproteobacteria</taxon>
        <taxon>Hyphomicrobiales</taxon>
        <taxon>Boseaceae</taxon>
        <taxon>Bosea</taxon>
    </lineage>
</organism>
<dbReference type="GO" id="GO:0005829">
    <property type="term" value="C:cytosol"/>
    <property type="evidence" value="ECO:0007669"/>
    <property type="project" value="TreeGrafter"/>
</dbReference>
<gene>
    <name evidence="4" type="ORF">CYD53_11120</name>
</gene>
<sequence length="852" mass="93030">MAKPTPATPSETRKTYRDVIVAPDGKELTTSIDDVIALETRCINIRRRHQKRARLKLPGGTRISRDCSGLAISGGGIRSAAFSLGALQALHQNGALAEIDYLSTVSGGGYAGTSLTLGLDIGEGEFPFTTDDGDKSDNLAVAHLRNYSNYLIPGGWRDILASCSVILRGLGANLAIVAGVLLVCAGLTLALNPNQESLARPDFFGWEQFPGHPVALTEPEKASLARNGQEIAALKSQLAPFEELNPKNATLMELERKADLHTQLQSRTKDFANLRKKAEPADFFFTKLFLLVSVCFHVGWALLRSGRGDSAPEFVGAAARISQALMALTALAALFELQPFALRGLFLLYVQEGPDSWLGRISQIVAIVTPYLAPVAAASAFASNIFGSILKTKEGESGLKPLLSRLMSKIILFLIALALPMTLWVAYLYITIAGDIGFSYRPDWMQWLVGGLCGKPDVGALSGGDTRDACAATYFFPWFYTATGLILTAGTWLFLTPNGNSLHRLYRDRLSKAFLFDPRKIRTLKSGRSVSTDPPWLDNAGFTGLHPAYGPLHLVNAALNIQSSKYVNQRGRNADFFQFSPVYCGSASTGYIRTDKLVGHCAGIDLATAMAISGAAASSNMGTNTMRGFSPTLALLNIRLGYWMTNPAFVLQAGTSSDANDWFKPYLLQEMLSLLSEKSSQVYLTDGGHIENLGLYELLRRRCARIIVVDAEADPQLSFRSLVEAERYARIDLGIRITLPWRDIQASSLAVNEEYAKDQGHDPVKAGERTHVARGTIEYGPDDYGEIIYIKSSLTGDENDYILDYKSRYPDFPHETTGDQMFSEEQFECYRALGFHAAHGALIAQPQSGPDW</sequence>
<dbReference type="GO" id="GO:0004623">
    <property type="term" value="F:phospholipase A2 activity"/>
    <property type="evidence" value="ECO:0007669"/>
    <property type="project" value="TreeGrafter"/>
</dbReference>
<keyword evidence="1" id="KW-0443">Lipid metabolism</keyword>
<evidence type="ECO:0000256" key="1">
    <source>
        <dbReference type="ARBA" id="ARBA00023098"/>
    </source>
</evidence>
<feature type="transmembrane region" description="Helical" evidence="2">
    <location>
        <begin position="170"/>
        <end position="191"/>
    </location>
</feature>
<dbReference type="EMBL" id="PQFZ01000011">
    <property type="protein sequence ID" value="POR49527.1"/>
    <property type="molecule type" value="Genomic_DNA"/>
</dbReference>